<keyword evidence="6" id="KW-1185">Reference proteome</keyword>
<sequence length="261" mass="29205">MQYISSKENSLIKQIKKLKEKKHRLESKAFLVEGFRFIEEALKSSFNVKYIFINENADKEYCERYISIHQCNAEIYTVSDTVFKTLTNTETPQGAIAVVENKVLNLKYCDGFYVLVDKVQDPGNLGTIIRTAHAADGLGVILTKGTVDVYNEKTLRSTMGSIFNIPIIEDKDLTLVKELRNKGYKLITSSLDTNNNFYDIDLSGKCIISVGNEGSGISKEIYELSDEKVKIPMPGGAESLNASVAASIMMYEAVRQKNVVK</sequence>
<dbReference type="Pfam" id="PF22435">
    <property type="entry name" value="MRM3-like_sub_bind"/>
    <property type="match status" value="1"/>
</dbReference>
<proteinExistence type="inferred from homology"/>
<dbReference type="InterPro" id="IPR013123">
    <property type="entry name" value="SpoU_subst-bd"/>
</dbReference>
<accession>A0A0C1R1R3</accession>
<reference evidence="5 6" key="1">
    <citation type="journal article" date="2015" name="Infect. Genet. Evol.">
        <title>Genomic sequences of six botulinum neurotoxin-producing strains representing three clostridial species illustrate the mobility and diversity of botulinum neurotoxin genes.</title>
        <authorList>
            <person name="Smith T.J."/>
            <person name="Hill K.K."/>
            <person name="Xie G."/>
            <person name="Foley B.T."/>
            <person name="Williamson C.H."/>
            <person name="Foster J.T."/>
            <person name="Johnson S.L."/>
            <person name="Chertkov O."/>
            <person name="Teshima H."/>
            <person name="Gibbons H.S."/>
            <person name="Johnsky L.A."/>
            <person name="Karavis M.A."/>
            <person name="Smith L.A."/>
        </authorList>
    </citation>
    <scope>NUCLEOTIDE SEQUENCE [LARGE SCALE GENOMIC DNA]</scope>
    <source>
        <strain evidence="5 6">CDC 2741</strain>
    </source>
</reference>
<dbReference type="SMART" id="SM00967">
    <property type="entry name" value="SpoU_sub_bind"/>
    <property type="match status" value="1"/>
</dbReference>
<keyword evidence="2 5" id="KW-0489">Methyltransferase</keyword>
<evidence type="ECO:0000256" key="2">
    <source>
        <dbReference type="ARBA" id="ARBA00022603"/>
    </source>
</evidence>
<dbReference type="SUPFAM" id="SSF75217">
    <property type="entry name" value="alpha/beta knot"/>
    <property type="match status" value="1"/>
</dbReference>
<feature type="domain" description="RNA 2-O ribose methyltransferase substrate binding" evidence="4">
    <location>
        <begin position="31"/>
        <end position="105"/>
    </location>
</feature>
<dbReference type="OrthoDB" id="9785673at2"/>
<evidence type="ECO:0000256" key="1">
    <source>
        <dbReference type="ARBA" id="ARBA00007228"/>
    </source>
</evidence>
<dbReference type="InterPro" id="IPR029064">
    <property type="entry name" value="Ribosomal_eL30-like_sf"/>
</dbReference>
<protein>
    <submittedName>
        <fullName evidence="5">RNA 2'-O ribose methyltransferase substrate binding family protein</fullName>
    </submittedName>
</protein>
<dbReference type="InterPro" id="IPR029028">
    <property type="entry name" value="Alpha/beta_knot_MTases"/>
</dbReference>
<evidence type="ECO:0000259" key="4">
    <source>
        <dbReference type="SMART" id="SM00967"/>
    </source>
</evidence>
<keyword evidence="3 5" id="KW-0808">Transferase</keyword>
<dbReference type="Gene3D" id="3.30.1330.30">
    <property type="match status" value="1"/>
</dbReference>
<gene>
    <name evidence="5" type="ORF">U732_2858</name>
</gene>
<dbReference type="GO" id="GO:0006396">
    <property type="term" value="P:RNA processing"/>
    <property type="evidence" value="ECO:0007669"/>
    <property type="project" value="InterPro"/>
</dbReference>
<evidence type="ECO:0000256" key="3">
    <source>
        <dbReference type="ARBA" id="ARBA00022679"/>
    </source>
</evidence>
<dbReference type="AlphaFoldDB" id="A0A0C1R1R3"/>
<dbReference type="STRING" id="29341.RSJ17_08000"/>
<dbReference type="Gene3D" id="3.40.1280.10">
    <property type="match status" value="1"/>
</dbReference>
<dbReference type="RefSeq" id="WP_039631147.1">
    <property type="nucleotide sequence ID" value="NZ_AYSO01000014.1"/>
</dbReference>
<dbReference type="GO" id="GO:0032259">
    <property type="term" value="P:methylation"/>
    <property type="evidence" value="ECO:0007669"/>
    <property type="project" value="UniProtKB-KW"/>
</dbReference>
<name>A0A0C1R1R3_9CLOT</name>
<dbReference type="Proteomes" id="UP000031366">
    <property type="component" value="Unassembled WGS sequence"/>
</dbReference>
<dbReference type="PANTHER" id="PTHR43191">
    <property type="entry name" value="RRNA METHYLTRANSFERASE 3"/>
    <property type="match status" value="1"/>
</dbReference>
<dbReference type="InterPro" id="IPR053888">
    <property type="entry name" value="MRM3-like_sub_bind"/>
</dbReference>
<comment type="caution">
    <text evidence="5">The sequence shown here is derived from an EMBL/GenBank/DDBJ whole genome shotgun (WGS) entry which is preliminary data.</text>
</comment>
<dbReference type="CDD" id="cd18095">
    <property type="entry name" value="SpoU-like_rRNA-MTase"/>
    <property type="match status" value="1"/>
</dbReference>
<organism evidence="5 6">
    <name type="scientific">Clostridium argentinense CDC 2741</name>
    <dbReference type="NCBI Taxonomy" id="1418104"/>
    <lineage>
        <taxon>Bacteria</taxon>
        <taxon>Bacillati</taxon>
        <taxon>Bacillota</taxon>
        <taxon>Clostridia</taxon>
        <taxon>Eubacteriales</taxon>
        <taxon>Clostridiaceae</taxon>
        <taxon>Clostridium</taxon>
    </lineage>
</organism>
<dbReference type="SUPFAM" id="SSF55315">
    <property type="entry name" value="L30e-like"/>
    <property type="match status" value="1"/>
</dbReference>
<dbReference type="GO" id="GO:0008173">
    <property type="term" value="F:RNA methyltransferase activity"/>
    <property type="evidence" value="ECO:0007669"/>
    <property type="project" value="InterPro"/>
</dbReference>
<dbReference type="GO" id="GO:0005737">
    <property type="term" value="C:cytoplasm"/>
    <property type="evidence" value="ECO:0007669"/>
    <property type="project" value="UniProtKB-ARBA"/>
</dbReference>
<evidence type="ECO:0000313" key="6">
    <source>
        <dbReference type="Proteomes" id="UP000031366"/>
    </source>
</evidence>
<dbReference type="InterPro" id="IPR001537">
    <property type="entry name" value="SpoU_MeTrfase"/>
</dbReference>
<dbReference type="GO" id="GO:0003723">
    <property type="term" value="F:RNA binding"/>
    <property type="evidence" value="ECO:0007669"/>
    <property type="project" value="InterPro"/>
</dbReference>
<dbReference type="PANTHER" id="PTHR43191:SF2">
    <property type="entry name" value="RRNA METHYLTRANSFERASE 3, MITOCHONDRIAL"/>
    <property type="match status" value="1"/>
</dbReference>
<comment type="similarity">
    <text evidence="1">Belongs to the class IV-like SAM-binding methyltransferase superfamily. RNA methyltransferase TrmH family.</text>
</comment>
<evidence type="ECO:0000313" key="5">
    <source>
        <dbReference type="EMBL" id="KIE47377.1"/>
    </source>
</evidence>
<dbReference type="Pfam" id="PF00588">
    <property type="entry name" value="SpoU_methylase"/>
    <property type="match status" value="1"/>
</dbReference>
<dbReference type="EMBL" id="AYSO01000014">
    <property type="protein sequence ID" value="KIE47377.1"/>
    <property type="molecule type" value="Genomic_DNA"/>
</dbReference>
<dbReference type="InterPro" id="IPR051259">
    <property type="entry name" value="rRNA_Methyltransferase"/>
</dbReference>
<dbReference type="InterPro" id="IPR029026">
    <property type="entry name" value="tRNA_m1G_MTases_N"/>
</dbReference>